<keyword evidence="4" id="KW-1185">Reference proteome</keyword>
<feature type="compositionally biased region" description="Low complexity" evidence="1">
    <location>
        <begin position="336"/>
        <end position="345"/>
    </location>
</feature>
<organism evidence="3 4">
    <name type="scientific">Papiliotrema laurentii</name>
    <name type="common">Cryptococcus laurentii</name>
    <dbReference type="NCBI Taxonomy" id="5418"/>
    <lineage>
        <taxon>Eukaryota</taxon>
        <taxon>Fungi</taxon>
        <taxon>Dikarya</taxon>
        <taxon>Basidiomycota</taxon>
        <taxon>Agaricomycotina</taxon>
        <taxon>Tremellomycetes</taxon>
        <taxon>Tremellales</taxon>
        <taxon>Rhynchogastremaceae</taxon>
        <taxon>Papiliotrema</taxon>
    </lineage>
</organism>
<protein>
    <submittedName>
        <fullName evidence="3">Uncharacterized protein</fullName>
    </submittedName>
</protein>
<evidence type="ECO:0000256" key="1">
    <source>
        <dbReference type="SAM" id="MobiDB-lite"/>
    </source>
</evidence>
<dbReference type="AlphaFoldDB" id="A0AAD9L8B2"/>
<keyword evidence="2" id="KW-1133">Transmembrane helix</keyword>
<feature type="transmembrane region" description="Helical" evidence="2">
    <location>
        <begin position="147"/>
        <end position="168"/>
    </location>
</feature>
<proteinExistence type="predicted"/>
<feature type="region of interest" description="Disordered" evidence="1">
    <location>
        <begin position="325"/>
        <end position="345"/>
    </location>
</feature>
<evidence type="ECO:0000256" key="2">
    <source>
        <dbReference type="SAM" id="Phobius"/>
    </source>
</evidence>
<gene>
    <name evidence="3" type="ORF">DB88DRAFT_522508</name>
</gene>
<keyword evidence="2" id="KW-0812">Transmembrane</keyword>
<feature type="region of interest" description="Disordered" evidence="1">
    <location>
        <begin position="273"/>
        <end position="294"/>
    </location>
</feature>
<reference evidence="3" key="1">
    <citation type="submission" date="2023-02" db="EMBL/GenBank/DDBJ databases">
        <title>Identification and recombinant expression of a fungal hydrolase from Papiliotrema laurentii that hydrolyzes apple cutin and clears colloidal polyester polyurethane.</title>
        <authorList>
            <consortium name="DOE Joint Genome Institute"/>
            <person name="Roman V.A."/>
            <person name="Bojanowski C."/>
            <person name="Crable B.R."/>
            <person name="Wagner D.N."/>
            <person name="Hung C.S."/>
            <person name="Nadeau L.J."/>
            <person name="Schratz L."/>
            <person name="Haridas S."/>
            <person name="Pangilinan J."/>
            <person name="Lipzen A."/>
            <person name="Na H."/>
            <person name="Yan M."/>
            <person name="Ng V."/>
            <person name="Grigoriev I.V."/>
            <person name="Spatafora J.W."/>
            <person name="Barlow D."/>
            <person name="Biffinger J."/>
            <person name="Kelley-Loughnane N."/>
            <person name="Varaljay V.A."/>
            <person name="Crookes-Goodson W.J."/>
        </authorList>
    </citation>
    <scope>NUCLEOTIDE SEQUENCE</scope>
    <source>
        <strain evidence="3">5307AH</strain>
    </source>
</reference>
<accession>A0AAD9L8B2</accession>
<feature type="transmembrane region" description="Helical" evidence="2">
    <location>
        <begin position="195"/>
        <end position="214"/>
    </location>
</feature>
<evidence type="ECO:0000313" key="4">
    <source>
        <dbReference type="Proteomes" id="UP001182556"/>
    </source>
</evidence>
<name>A0AAD9L8B2_PAPLA</name>
<dbReference type="EMBL" id="JAODAN010000002">
    <property type="protein sequence ID" value="KAK1926783.1"/>
    <property type="molecule type" value="Genomic_DNA"/>
</dbReference>
<evidence type="ECO:0000313" key="3">
    <source>
        <dbReference type="EMBL" id="KAK1926783.1"/>
    </source>
</evidence>
<sequence length="345" mass="37373">MVSLTLPPRVRAVTHHSMMASPAIALALIALSLLLLVLVLLSVPGPIKGLYWFSVPAETSGMGQLSAGVLGWCEVATSNCTYAPLSDNMYLSTKINTGMALTVRIMLPLACYWSIVTLVFWILLAVLSPMGYKIKDLDSITRHLRFAVIEACVLCVTLFGNVLSWMAFGLGRQAYLTVKSGGGEPTSGRAMETTAVAALVSLFALFAAVWGLHLRLKAAQAQWKEEAVMVRRRSMALSAAGAAGGNLHSDGLSHVNSLGVNIDKENARDRWSDAPEYTNPNGNHAAGNRGSMIKDPYYGEQERLEADLELAKRNSRDQEMMIKRASTISPHDTPYAAARQAQQQP</sequence>
<feature type="transmembrane region" description="Helical" evidence="2">
    <location>
        <begin position="105"/>
        <end position="127"/>
    </location>
</feature>
<keyword evidence="2" id="KW-0472">Membrane</keyword>
<comment type="caution">
    <text evidence="3">The sequence shown here is derived from an EMBL/GenBank/DDBJ whole genome shotgun (WGS) entry which is preliminary data.</text>
</comment>
<dbReference type="Proteomes" id="UP001182556">
    <property type="component" value="Unassembled WGS sequence"/>
</dbReference>